<protein>
    <recommendedName>
        <fullName evidence="2">histidine kinase</fullName>
        <ecNumber evidence="2">2.7.13.3</ecNumber>
    </recommendedName>
</protein>
<dbReference type="Proteomes" id="UP000295793">
    <property type="component" value="Unassembled WGS sequence"/>
</dbReference>
<dbReference type="Gene3D" id="1.10.287.130">
    <property type="match status" value="1"/>
</dbReference>
<sequence length="544" mass="61233">MFGMNQHLARRLMVYIASSVLAALMLSVAIQYMALQKVFERTRVSNIEAAIENLVDIVSQSLWVFNEEAATEAADAILRDPYISGVALNDHSALFSYRNGDLTNTDIINPKIRDIVQIEEQDSLIYIIPLIVESQNSSQELFNIGTLQIVSDNQLVKQPVEQLTKLTLSATFLIIVMLQMLFYLMIRNTIAKPLEMFTEHVHKLATSLSSEVQAENRLLANREDEIGRLYNVFNQQRLELVERDRNLTEYRFELEQTVLERTSELRTSNANLQDSLDQLRKAQQELIQNEKMASLGTLVSGIAHEVNTPLGIAITAASHLKEELRITSKALDDNTLTKSGFENFVKGSLETESLLTNNLHRAASLIKSFKLVAVDQSSEEQRNINLRAYINEVLLSLRPRIKSTQIRVHNDIPDDIQMNVAPGSLAQIYTNLIMNSITHGYDGGHKPGDIHLQAEIRNNRLILLYSDDGAGMDEITLRKIYDPFYTTRRSDGGSGLGMNIVYNLVTSKLNGNIETKSQPGQGIQVRMSLKISENVSNTQEQLDD</sequence>
<dbReference type="AlphaFoldDB" id="A0A4R3I997"/>
<keyword evidence="3" id="KW-0597">Phosphoprotein</keyword>
<dbReference type="InterPro" id="IPR003594">
    <property type="entry name" value="HATPase_dom"/>
</dbReference>
<accession>A0A4R3I997</accession>
<feature type="coiled-coil region" evidence="4">
    <location>
        <begin position="262"/>
        <end position="292"/>
    </location>
</feature>
<dbReference type="EMBL" id="SLZR01000005">
    <property type="protein sequence ID" value="TCS41633.1"/>
    <property type="molecule type" value="Genomic_DNA"/>
</dbReference>
<organism evidence="7 8">
    <name type="scientific">Reinekea marinisedimentorum</name>
    <dbReference type="NCBI Taxonomy" id="230495"/>
    <lineage>
        <taxon>Bacteria</taxon>
        <taxon>Pseudomonadati</taxon>
        <taxon>Pseudomonadota</taxon>
        <taxon>Gammaproteobacteria</taxon>
        <taxon>Oceanospirillales</taxon>
        <taxon>Saccharospirillaceae</taxon>
        <taxon>Reinekea</taxon>
    </lineage>
</organism>
<evidence type="ECO:0000256" key="4">
    <source>
        <dbReference type="SAM" id="Coils"/>
    </source>
</evidence>
<evidence type="ECO:0000256" key="3">
    <source>
        <dbReference type="ARBA" id="ARBA00022553"/>
    </source>
</evidence>
<reference evidence="7 8" key="1">
    <citation type="submission" date="2019-03" db="EMBL/GenBank/DDBJ databases">
        <title>Genomic Encyclopedia of Archaeal and Bacterial Type Strains, Phase II (KMG-II): from individual species to whole genera.</title>
        <authorList>
            <person name="Goeker M."/>
        </authorList>
    </citation>
    <scope>NUCLEOTIDE SEQUENCE [LARGE SCALE GENOMIC DNA]</scope>
    <source>
        <strain evidence="7 8">DSM 15388</strain>
    </source>
</reference>
<evidence type="ECO:0000259" key="6">
    <source>
        <dbReference type="PROSITE" id="PS50109"/>
    </source>
</evidence>
<dbReference type="InterPro" id="IPR004358">
    <property type="entry name" value="Sig_transdc_His_kin-like_C"/>
</dbReference>
<dbReference type="InterPro" id="IPR036097">
    <property type="entry name" value="HisK_dim/P_sf"/>
</dbReference>
<keyword evidence="7" id="KW-0418">Kinase</keyword>
<dbReference type="InterPro" id="IPR003661">
    <property type="entry name" value="HisK_dim/P_dom"/>
</dbReference>
<keyword evidence="7" id="KW-0808">Transferase</keyword>
<feature type="transmembrane region" description="Helical" evidence="5">
    <location>
        <begin position="12"/>
        <end position="35"/>
    </location>
</feature>
<dbReference type="PROSITE" id="PS50109">
    <property type="entry name" value="HIS_KIN"/>
    <property type="match status" value="1"/>
</dbReference>
<dbReference type="PANTHER" id="PTHR43065:SF47">
    <property type="match status" value="1"/>
</dbReference>
<feature type="domain" description="Histidine kinase" evidence="6">
    <location>
        <begin position="301"/>
        <end position="533"/>
    </location>
</feature>
<dbReference type="CDD" id="cd00082">
    <property type="entry name" value="HisKA"/>
    <property type="match status" value="1"/>
</dbReference>
<dbReference type="CDD" id="cd00075">
    <property type="entry name" value="HATPase"/>
    <property type="match status" value="1"/>
</dbReference>
<dbReference type="SMART" id="SM00387">
    <property type="entry name" value="HATPase_c"/>
    <property type="match status" value="1"/>
</dbReference>
<dbReference type="SUPFAM" id="SSF55874">
    <property type="entry name" value="ATPase domain of HSP90 chaperone/DNA topoisomerase II/histidine kinase"/>
    <property type="match status" value="1"/>
</dbReference>
<dbReference type="Gene3D" id="6.10.340.10">
    <property type="match status" value="1"/>
</dbReference>
<dbReference type="PANTHER" id="PTHR43065">
    <property type="entry name" value="SENSOR HISTIDINE KINASE"/>
    <property type="match status" value="1"/>
</dbReference>
<evidence type="ECO:0000313" key="8">
    <source>
        <dbReference type="Proteomes" id="UP000295793"/>
    </source>
</evidence>
<dbReference type="Pfam" id="PF02518">
    <property type="entry name" value="HATPase_c"/>
    <property type="match status" value="1"/>
</dbReference>
<dbReference type="SUPFAM" id="SSF47384">
    <property type="entry name" value="Homodimeric domain of signal transducing histidine kinase"/>
    <property type="match status" value="1"/>
</dbReference>
<dbReference type="InterPro" id="IPR005467">
    <property type="entry name" value="His_kinase_dom"/>
</dbReference>
<dbReference type="PRINTS" id="PR00344">
    <property type="entry name" value="BCTRLSENSOR"/>
</dbReference>
<name>A0A4R3I997_9GAMM</name>
<keyword evidence="4" id="KW-0175">Coiled coil</keyword>
<dbReference type="EC" id="2.7.13.3" evidence="2"/>
<dbReference type="InterPro" id="IPR036890">
    <property type="entry name" value="HATPase_C_sf"/>
</dbReference>
<keyword evidence="5" id="KW-0812">Transmembrane</keyword>
<keyword evidence="8" id="KW-1185">Reference proteome</keyword>
<dbReference type="Gene3D" id="3.30.565.10">
    <property type="entry name" value="Histidine kinase-like ATPase, C-terminal domain"/>
    <property type="match status" value="1"/>
</dbReference>
<evidence type="ECO:0000256" key="2">
    <source>
        <dbReference type="ARBA" id="ARBA00012438"/>
    </source>
</evidence>
<keyword evidence="5" id="KW-0472">Membrane</keyword>
<comment type="catalytic activity">
    <reaction evidence="1">
        <text>ATP + protein L-histidine = ADP + protein N-phospho-L-histidine.</text>
        <dbReference type="EC" id="2.7.13.3"/>
    </reaction>
</comment>
<keyword evidence="5" id="KW-1133">Transmembrane helix</keyword>
<evidence type="ECO:0000256" key="1">
    <source>
        <dbReference type="ARBA" id="ARBA00000085"/>
    </source>
</evidence>
<gene>
    <name evidence="7" type="ORF">BCF53_10560</name>
</gene>
<evidence type="ECO:0000256" key="5">
    <source>
        <dbReference type="SAM" id="Phobius"/>
    </source>
</evidence>
<evidence type="ECO:0000313" key="7">
    <source>
        <dbReference type="EMBL" id="TCS41633.1"/>
    </source>
</evidence>
<dbReference type="GO" id="GO:0000155">
    <property type="term" value="F:phosphorelay sensor kinase activity"/>
    <property type="evidence" value="ECO:0007669"/>
    <property type="project" value="InterPro"/>
</dbReference>
<proteinExistence type="predicted"/>
<comment type="caution">
    <text evidence="7">The sequence shown here is derived from an EMBL/GenBank/DDBJ whole genome shotgun (WGS) entry which is preliminary data.</text>
</comment>